<dbReference type="EMBL" id="DXES01000032">
    <property type="protein sequence ID" value="HIX64893.1"/>
    <property type="molecule type" value="Genomic_DNA"/>
</dbReference>
<evidence type="ECO:0000256" key="1">
    <source>
        <dbReference type="SAM" id="Phobius"/>
    </source>
</evidence>
<feature type="transmembrane region" description="Helical" evidence="1">
    <location>
        <begin position="28"/>
        <end position="46"/>
    </location>
</feature>
<gene>
    <name evidence="2" type="ORF">H9736_01450</name>
</gene>
<evidence type="ECO:0000313" key="2">
    <source>
        <dbReference type="EMBL" id="HIX64893.1"/>
    </source>
</evidence>
<name>A0A9D1WPS7_9FIRM</name>
<accession>A0A9D1WPS7</accession>
<sequence length="49" mass="5258">MKGVKCMLLGLGVMVAMASVHLAAEALFWTDFIAVGGFLVLLVGFCRRD</sequence>
<keyword evidence="1" id="KW-0472">Membrane</keyword>
<evidence type="ECO:0000313" key="3">
    <source>
        <dbReference type="Proteomes" id="UP000886800"/>
    </source>
</evidence>
<protein>
    <submittedName>
        <fullName evidence="2">Uncharacterized protein</fullName>
    </submittedName>
</protein>
<organism evidence="2 3">
    <name type="scientific">Candidatus Anaerotruncus excrementipullorum</name>
    <dbReference type="NCBI Taxonomy" id="2838465"/>
    <lineage>
        <taxon>Bacteria</taxon>
        <taxon>Bacillati</taxon>
        <taxon>Bacillota</taxon>
        <taxon>Clostridia</taxon>
        <taxon>Eubacteriales</taxon>
        <taxon>Oscillospiraceae</taxon>
        <taxon>Anaerotruncus</taxon>
    </lineage>
</organism>
<proteinExistence type="predicted"/>
<keyword evidence="1" id="KW-1133">Transmembrane helix</keyword>
<dbReference type="Proteomes" id="UP000886800">
    <property type="component" value="Unassembled WGS sequence"/>
</dbReference>
<comment type="caution">
    <text evidence="2">The sequence shown here is derived from an EMBL/GenBank/DDBJ whole genome shotgun (WGS) entry which is preliminary data.</text>
</comment>
<dbReference type="AlphaFoldDB" id="A0A9D1WPS7"/>
<reference evidence="2" key="2">
    <citation type="submission" date="2021-04" db="EMBL/GenBank/DDBJ databases">
        <authorList>
            <person name="Gilroy R."/>
        </authorList>
    </citation>
    <scope>NUCLEOTIDE SEQUENCE</scope>
    <source>
        <strain evidence="2">CHK188-5543</strain>
    </source>
</reference>
<reference evidence="2" key="1">
    <citation type="journal article" date="2021" name="PeerJ">
        <title>Extensive microbial diversity within the chicken gut microbiome revealed by metagenomics and culture.</title>
        <authorList>
            <person name="Gilroy R."/>
            <person name="Ravi A."/>
            <person name="Getino M."/>
            <person name="Pursley I."/>
            <person name="Horton D.L."/>
            <person name="Alikhan N.F."/>
            <person name="Baker D."/>
            <person name="Gharbi K."/>
            <person name="Hall N."/>
            <person name="Watson M."/>
            <person name="Adriaenssens E.M."/>
            <person name="Foster-Nyarko E."/>
            <person name="Jarju S."/>
            <person name="Secka A."/>
            <person name="Antonio M."/>
            <person name="Oren A."/>
            <person name="Chaudhuri R.R."/>
            <person name="La Ragione R."/>
            <person name="Hildebrand F."/>
            <person name="Pallen M.J."/>
        </authorList>
    </citation>
    <scope>NUCLEOTIDE SEQUENCE</scope>
    <source>
        <strain evidence="2">CHK188-5543</strain>
    </source>
</reference>
<keyword evidence="1" id="KW-0812">Transmembrane</keyword>